<name>A0AA42B7S0_9GAMM</name>
<dbReference type="InterPro" id="IPR020845">
    <property type="entry name" value="AMP-binding_CS"/>
</dbReference>
<evidence type="ECO:0000313" key="5">
    <source>
        <dbReference type="Proteomes" id="UP001165393"/>
    </source>
</evidence>
<dbReference type="Proteomes" id="UP001165393">
    <property type="component" value="Unassembled WGS sequence"/>
</dbReference>
<keyword evidence="1" id="KW-0547">Nucleotide-binding</keyword>
<reference evidence="4 5" key="1">
    <citation type="journal article" date="2013" name="Antonie Van Leeuwenhoek">
        <title>Echinimonas agarilytica gen. nov., sp. nov., a new gammaproteobacterium isolated from the sea urchin Strongylocentrotus intermedius.</title>
        <authorList>
            <person name="Nedashkovskaya O.I."/>
            <person name="Stenkova A.M."/>
            <person name="Zhukova N.V."/>
            <person name="Van Trappen S."/>
            <person name="Lee J.S."/>
            <person name="Kim S.B."/>
        </authorList>
    </citation>
    <scope>NUCLEOTIDE SEQUENCE [LARGE SCALE GENOMIC DNA]</scope>
    <source>
        <strain evidence="4 5">KMM 6351</strain>
    </source>
</reference>
<sequence>MSDPMAHVHLIHQLWQRIDAQPSRPALRWQEANQWMSMNWLELGDQVCRCADAINLSHYIHKAHIGIFSRNMPQWTLADLAILAAGHASVPVYPTNTLEQTRYILKDAGVRVLFVGEIEQYHSALELLDEGTLDQIITFDVPRHEIDHPKAISFEDFCQLANAGYMNRTRAVTAKQSTDELLTLIYTSGTTGEPKGVMLDYANFGAAFEMHDQRIRVTEKDVSLAMLPLSHIFERAWHHYILYRGGEVVYIRDPQSVMDVIETVQPTCMCSVPRLYEKAYAMIHGRLEQASWFRKALFRWATQVGEAEFDAQVKGVQTGWIHRLKHKIADRLVLRKVRARFGGRTRLLPAGGARLADDVNCFFQAMGMNIIHGFGLSETTATVTCYPGPQFEMGSIGTPLDGIDVKIASDGEMLVKGPTVMRGYFNKPEATAEAFTEDGYFRTGDAGIRNEYGTLFFTERLKELMKTSNGKYIAPQRVEGAISKDPMIEQIAVIADARHFVSALIVPCYTSLEAYAIEKGIQFRAVSDLLDHEAIQDYVRQRIQAVQQELAKFEQVKQFTLLPQAFCMTRGEITPTQKLRRKVIESRFYQEIDAMYTSSPMAR</sequence>
<proteinExistence type="predicted"/>
<keyword evidence="5" id="KW-1185">Reference proteome</keyword>
<dbReference type="GO" id="GO:0005524">
    <property type="term" value="F:ATP binding"/>
    <property type="evidence" value="ECO:0007669"/>
    <property type="project" value="UniProtKB-KW"/>
</dbReference>
<keyword evidence="4" id="KW-0436">Ligase</keyword>
<gene>
    <name evidence="4" type="ORF">NAF29_12520</name>
</gene>
<evidence type="ECO:0000259" key="3">
    <source>
        <dbReference type="Pfam" id="PF00501"/>
    </source>
</evidence>
<evidence type="ECO:0000313" key="4">
    <source>
        <dbReference type="EMBL" id="MCM2680485.1"/>
    </source>
</evidence>
<dbReference type="Pfam" id="PF23562">
    <property type="entry name" value="AMP-binding_C_3"/>
    <property type="match status" value="1"/>
</dbReference>
<dbReference type="SUPFAM" id="SSF56801">
    <property type="entry name" value="Acetyl-CoA synthetase-like"/>
    <property type="match status" value="1"/>
</dbReference>
<dbReference type="InterPro" id="IPR042099">
    <property type="entry name" value="ANL_N_sf"/>
</dbReference>
<dbReference type="PANTHER" id="PTHR43272:SF33">
    <property type="entry name" value="AMP-BINDING DOMAIN-CONTAINING PROTEIN-RELATED"/>
    <property type="match status" value="1"/>
</dbReference>
<evidence type="ECO:0000256" key="2">
    <source>
        <dbReference type="ARBA" id="ARBA00022840"/>
    </source>
</evidence>
<dbReference type="GO" id="GO:0004467">
    <property type="term" value="F:long-chain fatty acid-CoA ligase activity"/>
    <property type="evidence" value="ECO:0007669"/>
    <property type="project" value="TreeGrafter"/>
</dbReference>
<keyword evidence="2" id="KW-0067">ATP-binding</keyword>
<dbReference type="Gene3D" id="3.40.50.12780">
    <property type="entry name" value="N-terminal domain of ligase-like"/>
    <property type="match status" value="1"/>
</dbReference>
<dbReference type="GO" id="GO:0016020">
    <property type="term" value="C:membrane"/>
    <property type="evidence" value="ECO:0007669"/>
    <property type="project" value="TreeGrafter"/>
</dbReference>
<accession>A0AA42B7S0</accession>
<feature type="domain" description="AMP-dependent synthetase/ligase" evidence="3">
    <location>
        <begin position="16"/>
        <end position="425"/>
    </location>
</feature>
<dbReference type="CDD" id="cd05907">
    <property type="entry name" value="VL_LC_FACS_like"/>
    <property type="match status" value="1"/>
</dbReference>
<dbReference type="PROSITE" id="PS00455">
    <property type="entry name" value="AMP_BINDING"/>
    <property type="match status" value="1"/>
</dbReference>
<organism evidence="4 5">
    <name type="scientific">Echinimonas agarilytica</name>
    <dbReference type="NCBI Taxonomy" id="1215918"/>
    <lineage>
        <taxon>Bacteria</taxon>
        <taxon>Pseudomonadati</taxon>
        <taxon>Pseudomonadota</taxon>
        <taxon>Gammaproteobacteria</taxon>
        <taxon>Alteromonadales</taxon>
        <taxon>Echinimonadaceae</taxon>
        <taxon>Echinimonas</taxon>
    </lineage>
</organism>
<protein>
    <submittedName>
        <fullName evidence="4">Long-chain fatty acid--CoA ligase</fullName>
    </submittedName>
</protein>
<evidence type="ECO:0000256" key="1">
    <source>
        <dbReference type="ARBA" id="ARBA00022741"/>
    </source>
</evidence>
<dbReference type="AlphaFoldDB" id="A0AA42B7S0"/>
<dbReference type="InterPro" id="IPR000873">
    <property type="entry name" value="AMP-dep_synth/lig_dom"/>
</dbReference>
<dbReference type="RefSeq" id="WP_251261927.1">
    <property type="nucleotide sequence ID" value="NZ_JAMQGP010000006.1"/>
</dbReference>
<dbReference type="Pfam" id="PF00501">
    <property type="entry name" value="AMP-binding"/>
    <property type="match status" value="1"/>
</dbReference>
<dbReference type="PANTHER" id="PTHR43272">
    <property type="entry name" value="LONG-CHAIN-FATTY-ACID--COA LIGASE"/>
    <property type="match status" value="1"/>
</dbReference>
<dbReference type="EMBL" id="JAMQGP010000006">
    <property type="protein sequence ID" value="MCM2680485.1"/>
    <property type="molecule type" value="Genomic_DNA"/>
</dbReference>
<comment type="caution">
    <text evidence="4">The sequence shown here is derived from an EMBL/GenBank/DDBJ whole genome shotgun (WGS) entry which is preliminary data.</text>
</comment>